<dbReference type="CDD" id="cd01658">
    <property type="entry name" value="Ribosomal_L30"/>
    <property type="match status" value="1"/>
</dbReference>
<dbReference type="PANTHER" id="PTHR15892">
    <property type="entry name" value="MITOCHONDRIAL RIBOSOMAL PROTEIN L30"/>
    <property type="match status" value="1"/>
</dbReference>
<evidence type="ECO:0000256" key="5">
    <source>
        <dbReference type="SAM" id="MobiDB-lite"/>
    </source>
</evidence>
<sequence>MRDGGDLDKTVFEYLNIHAKGHFVFPSLPTRTYNQTDHPHSPNVTLQLGSQSPHPKMRLTPSLQAMGLRQPQYLNKKIAPRQPPNCSFPHYHPLRSQYPFPAVHHISNKDKKKLPPSAGPVTHYRITLRRSAIGLPEKVRATCEQLGLTKRDRTVFHPFSATTAGGILRIKELIEVRNVSWDEMEAEMKRGKGEGKGWKQGTKLKAGGTPFEL</sequence>
<evidence type="ECO:0000256" key="4">
    <source>
        <dbReference type="ARBA" id="ARBA00035281"/>
    </source>
</evidence>
<dbReference type="GO" id="GO:0005739">
    <property type="term" value="C:mitochondrion"/>
    <property type="evidence" value="ECO:0007669"/>
    <property type="project" value="TreeGrafter"/>
</dbReference>
<dbReference type="Gene3D" id="3.30.1390.20">
    <property type="entry name" value="Ribosomal protein L30, ferredoxin-like fold domain"/>
    <property type="match status" value="1"/>
</dbReference>
<reference evidence="7" key="1">
    <citation type="submission" date="2014-08" db="EMBL/GenBank/DDBJ databases">
        <authorList>
            <person name="Sharma Rahul"/>
            <person name="Thines Marco"/>
        </authorList>
    </citation>
    <scope>NUCLEOTIDE SEQUENCE</scope>
</reference>
<comment type="similarity">
    <text evidence="1">Belongs to the universal ribosomal protein uL30 family.</text>
</comment>
<organism evidence="7">
    <name type="scientific">Phaffia rhodozyma</name>
    <name type="common">Yeast</name>
    <name type="synonym">Xanthophyllomyces dendrorhous</name>
    <dbReference type="NCBI Taxonomy" id="264483"/>
    <lineage>
        <taxon>Eukaryota</taxon>
        <taxon>Fungi</taxon>
        <taxon>Dikarya</taxon>
        <taxon>Basidiomycota</taxon>
        <taxon>Agaricomycotina</taxon>
        <taxon>Tremellomycetes</taxon>
        <taxon>Cystofilobasidiales</taxon>
        <taxon>Mrakiaceae</taxon>
        <taxon>Phaffia</taxon>
    </lineage>
</organism>
<dbReference type="PANTHER" id="PTHR15892:SF2">
    <property type="entry name" value="LARGE RIBOSOMAL SUBUNIT PROTEIN UL30M"/>
    <property type="match status" value="1"/>
</dbReference>
<protein>
    <recommendedName>
        <fullName evidence="4">Large ribosomal subunit protein uL30m</fullName>
    </recommendedName>
</protein>
<dbReference type="GO" id="GO:0006412">
    <property type="term" value="P:translation"/>
    <property type="evidence" value="ECO:0007669"/>
    <property type="project" value="InterPro"/>
</dbReference>
<evidence type="ECO:0000256" key="1">
    <source>
        <dbReference type="ARBA" id="ARBA00007594"/>
    </source>
</evidence>
<proteinExistence type="inferred from homology"/>
<dbReference type="GO" id="GO:0015934">
    <property type="term" value="C:large ribosomal subunit"/>
    <property type="evidence" value="ECO:0007669"/>
    <property type="project" value="InterPro"/>
</dbReference>
<dbReference type="InterPro" id="IPR005996">
    <property type="entry name" value="Ribosomal_uL30_bac-type"/>
</dbReference>
<evidence type="ECO:0000256" key="3">
    <source>
        <dbReference type="ARBA" id="ARBA00023274"/>
    </source>
</evidence>
<dbReference type="InterPro" id="IPR036919">
    <property type="entry name" value="Ribo_uL30_ferredoxin-like_sf"/>
</dbReference>
<dbReference type="AlphaFoldDB" id="A0A0F7SJX9"/>
<keyword evidence="2 7" id="KW-0689">Ribosomal protein</keyword>
<dbReference type="InterPro" id="IPR016082">
    <property type="entry name" value="Ribosomal_uL30_ferredoxin-like"/>
</dbReference>
<feature type="region of interest" description="Disordered" evidence="5">
    <location>
        <begin position="190"/>
        <end position="213"/>
    </location>
</feature>
<feature type="domain" description="Large ribosomal subunit protein uL30-like ferredoxin-like fold" evidence="6">
    <location>
        <begin position="124"/>
        <end position="174"/>
    </location>
</feature>
<dbReference type="EMBL" id="LN483249">
    <property type="protein sequence ID" value="CDZ97684.1"/>
    <property type="molecule type" value="Genomic_DNA"/>
</dbReference>
<dbReference type="GO" id="GO:0003735">
    <property type="term" value="F:structural constituent of ribosome"/>
    <property type="evidence" value="ECO:0007669"/>
    <property type="project" value="InterPro"/>
</dbReference>
<evidence type="ECO:0000313" key="7">
    <source>
        <dbReference type="EMBL" id="CDZ97684.1"/>
    </source>
</evidence>
<evidence type="ECO:0000259" key="6">
    <source>
        <dbReference type="Pfam" id="PF00327"/>
    </source>
</evidence>
<keyword evidence="3" id="KW-0687">Ribonucleoprotein</keyword>
<accession>A0A0F7SJX9</accession>
<evidence type="ECO:0000256" key="2">
    <source>
        <dbReference type="ARBA" id="ARBA00022980"/>
    </source>
</evidence>
<name>A0A0F7SJX9_PHARH</name>
<dbReference type="Pfam" id="PF00327">
    <property type="entry name" value="Ribosomal_L30"/>
    <property type="match status" value="1"/>
</dbReference>
<dbReference type="SUPFAM" id="SSF55129">
    <property type="entry name" value="Ribosomal protein L30p/L7e"/>
    <property type="match status" value="1"/>
</dbReference>